<keyword evidence="2 4" id="KW-0521">NADP</keyword>
<dbReference type="GO" id="GO:0055129">
    <property type="term" value="P:L-proline biosynthetic process"/>
    <property type="evidence" value="ECO:0007669"/>
    <property type="project" value="UniProtKB-UniRule"/>
</dbReference>
<dbReference type="FunFam" id="1.10.3730.10:FF:000001">
    <property type="entry name" value="Pyrroline-5-carboxylate reductase"/>
    <property type="match status" value="1"/>
</dbReference>
<dbReference type="SUPFAM" id="SSF48179">
    <property type="entry name" value="6-phosphogluconate dehydrogenase C-terminal domain-like"/>
    <property type="match status" value="1"/>
</dbReference>
<organism evidence="10 11">
    <name type="scientific">Prosthecochloris aestuarii (strain DSM 271 / SK 413)</name>
    <dbReference type="NCBI Taxonomy" id="290512"/>
    <lineage>
        <taxon>Bacteria</taxon>
        <taxon>Pseudomonadati</taxon>
        <taxon>Chlorobiota</taxon>
        <taxon>Chlorobiia</taxon>
        <taxon>Chlorobiales</taxon>
        <taxon>Chlorobiaceae</taxon>
        <taxon>Prosthecochloris</taxon>
    </lineage>
</organism>
<dbReference type="HOGENOM" id="CLU_042344_3_1_10"/>
<dbReference type="InterPro" id="IPR000304">
    <property type="entry name" value="Pyrroline-COOH_reductase"/>
</dbReference>
<protein>
    <recommendedName>
        <fullName evidence="4 5">Pyrroline-5-carboxylate reductase</fullName>
        <shortName evidence="4">P5C reductase</shortName>
        <shortName evidence="4">P5CR</shortName>
        <ecNumber evidence="4 5">1.5.1.2</ecNumber>
    </recommendedName>
    <alternativeName>
        <fullName evidence="4">PCA reductase</fullName>
    </alternativeName>
</protein>
<dbReference type="PANTHER" id="PTHR11645:SF0">
    <property type="entry name" value="PYRROLINE-5-CARBOXYLATE REDUCTASE 3"/>
    <property type="match status" value="1"/>
</dbReference>
<comment type="subcellular location">
    <subcellularLocation>
        <location evidence="4">Cytoplasm</location>
    </subcellularLocation>
</comment>
<evidence type="ECO:0000313" key="11">
    <source>
        <dbReference type="Proteomes" id="UP000002725"/>
    </source>
</evidence>
<comment type="similarity">
    <text evidence="1 4 7">Belongs to the pyrroline-5-carboxylate reductase family.</text>
</comment>
<dbReference type="STRING" id="290512.Paes_2120"/>
<dbReference type="PROSITE" id="PS00521">
    <property type="entry name" value="P5CR"/>
    <property type="match status" value="1"/>
</dbReference>
<reference evidence="10" key="1">
    <citation type="submission" date="2008-06" db="EMBL/GenBank/DDBJ databases">
        <title>Complete sequence of chromosome of Prosthecochloris aestuarii DSM 271.</title>
        <authorList>
            <consortium name="US DOE Joint Genome Institute"/>
            <person name="Lucas S."/>
            <person name="Copeland A."/>
            <person name="Lapidus A."/>
            <person name="Glavina del Rio T."/>
            <person name="Dalin E."/>
            <person name="Tice H."/>
            <person name="Bruce D."/>
            <person name="Goodwin L."/>
            <person name="Pitluck S."/>
            <person name="Schmutz J."/>
            <person name="Larimer F."/>
            <person name="Land M."/>
            <person name="Hauser L."/>
            <person name="Kyrpides N."/>
            <person name="Anderson I."/>
            <person name="Liu Z."/>
            <person name="Li T."/>
            <person name="Zhao F."/>
            <person name="Overmann J."/>
            <person name="Bryant D.A."/>
            <person name="Richardson P."/>
        </authorList>
    </citation>
    <scope>NUCLEOTIDE SEQUENCE [LARGE SCALE GENOMIC DNA]</scope>
    <source>
        <strain evidence="10">DSM 271</strain>
    </source>
</reference>
<comment type="catalytic activity">
    <reaction evidence="4">
        <text>L-proline + NAD(+) = (S)-1-pyrroline-5-carboxylate + NADH + 2 H(+)</text>
        <dbReference type="Rhea" id="RHEA:14105"/>
        <dbReference type="ChEBI" id="CHEBI:15378"/>
        <dbReference type="ChEBI" id="CHEBI:17388"/>
        <dbReference type="ChEBI" id="CHEBI:57540"/>
        <dbReference type="ChEBI" id="CHEBI:57945"/>
        <dbReference type="ChEBI" id="CHEBI:60039"/>
        <dbReference type="EC" id="1.5.1.2"/>
    </reaction>
</comment>
<dbReference type="HAMAP" id="MF_01925">
    <property type="entry name" value="P5C_reductase"/>
    <property type="match status" value="1"/>
</dbReference>
<dbReference type="PIRSF" id="PIRSF000193">
    <property type="entry name" value="Pyrrol-5-carb_rd"/>
    <property type="match status" value="1"/>
</dbReference>
<dbReference type="InterPro" id="IPR008927">
    <property type="entry name" value="6-PGluconate_DH-like_C_sf"/>
</dbReference>
<dbReference type="PANTHER" id="PTHR11645">
    <property type="entry name" value="PYRROLINE-5-CARBOXYLATE REDUCTASE"/>
    <property type="match status" value="1"/>
</dbReference>
<gene>
    <name evidence="4" type="primary">proC</name>
    <name evidence="10" type="ordered locus">Paes_2120</name>
</gene>
<dbReference type="InterPro" id="IPR028939">
    <property type="entry name" value="P5C_Rdtase_cat_N"/>
</dbReference>
<dbReference type="EC" id="1.5.1.2" evidence="4 5"/>
<proteinExistence type="inferred from homology"/>
<sequence>MQQLSIGFVGTGRIARALISGLVNDPANRICGYDKDPDAIAAVVKQFGIEGTSSAAEVARDARIIILAVKPYQIGEVVEELRPHLTTGHLLISVAAGITSEFIRQHSIDAMRVIRVMPNTPAFTGQGMTALSKGIMATQEDIALATTMFSAIGRVAVLDERLMDAATAVSGSGPAYMFSLIASIAEGGRQCGLSMQDAILLSAQTMLGAATMVLNGEKTPEELIREVTTPGGTTEAGLKQMDAHHVRQAMIETVKAAAARSNELKQ</sequence>
<dbReference type="EMBL" id="CP001108">
    <property type="protein sequence ID" value="ACF47124.1"/>
    <property type="molecule type" value="Genomic_DNA"/>
</dbReference>
<dbReference type="UniPathway" id="UPA00098">
    <property type="reaction ID" value="UER00361"/>
</dbReference>
<dbReference type="eggNOG" id="COG0345">
    <property type="taxonomic scope" value="Bacteria"/>
</dbReference>
<evidence type="ECO:0000313" key="10">
    <source>
        <dbReference type="EMBL" id="ACF47124.1"/>
    </source>
</evidence>
<dbReference type="GO" id="GO:0005737">
    <property type="term" value="C:cytoplasm"/>
    <property type="evidence" value="ECO:0007669"/>
    <property type="project" value="UniProtKB-SubCell"/>
</dbReference>
<comment type="function">
    <text evidence="4">Catalyzes the reduction of 1-pyrroline-5-carboxylate (PCA) to L-proline.</text>
</comment>
<keyword evidence="3 4" id="KW-0560">Oxidoreductase</keyword>
<dbReference type="NCBIfam" id="TIGR00112">
    <property type="entry name" value="proC"/>
    <property type="match status" value="1"/>
</dbReference>
<dbReference type="SUPFAM" id="SSF51735">
    <property type="entry name" value="NAD(P)-binding Rossmann-fold domains"/>
    <property type="match status" value="1"/>
</dbReference>
<comment type="catalytic activity">
    <reaction evidence="4 7">
        <text>L-proline + NADP(+) = (S)-1-pyrroline-5-carboxylate + NADPH + 2 H(+)</text>
        <dbReference type="Rhea" id="RHEA:14109"/>
        <dbReference type="ChEBI" id="CHEBI:15378"/>
        <dbReference type="ChEBI" id="CHEBI:17388"/>
        <dbReference type="ChEBI" id="CHEBI:57783"/>
        <dbReference type="ChEBI" id="CHEBI:58349"/>
        <dbReference type="ChEBI" id="CHEBI:60039"/>
        <dbReference type="EC" id="1.5.1.2"/>
    </reaction>
</comment>
<dbReference type="InterPro" id="IPR029036">
    <property type="entry name" value="P5CR_dimer"/>
</dbReference>
<dbReference type="InterPro" id="IPR053790">
    <property type="entry name" value="P5CR-like_CS"/>
</dbReference>
<dbReference type="Pfam" id="PF03807">
    <property type="entry name" value="F420_oxidored"/>
    <property type="match status" value="1"/>
</dbReference>
<accession>B4S5S7</accession>
<evidence type="ECO:0000256" key="5">
    <source>
        <dbReference type="NCBIfam" id="TIGR00112"/>
    </source>
</evidence>
<evidence type="ECO:0000259" key="9">
    <source>
        <dbReference type="Pfam" id="PF14748"/>
    </source>
</evidence>
<dbReference type="InterPro" id="IPR036291">
    <property type="entry name" value="NAD(P)-bd_dom_sf"/>
</dbReference>
<evidence type="ECO:0000259" key="8">
    <source>
        <dbReference type="Pfam" id="PF03807"/>
    </source>
</evidence>
<evidence type="ECO:0000256" key="7">
    <source>
        <dbReference type="RuleBase" id="RU003903"/>
    </source>
</evidence>
<dbReference type="GO" id="GO:0004735">
    <property type="term" value="F:pyrroline-5-carboxylate reductase activity"/>
    <property type="evidence" value="ECO:0007669"/>
    <property type="project" value="UniProtKB-UniRule"/>
</dbReference>
<keyword evidence="11" id="KW-1185">Reference proteome</keyword>
<dbReference type="Gene3D" id="1.10.3730.10">
    <property type="entry name" value="ProC C-terminal domain-like"/>
    <property type="match status" value="1"/>
</dbReference>
<keyword evidence="4 7" id="KW-0028">Amino-acid biosynthesis</keyword>
<dbReference type="Proteomes" id="UP000002725">
    <property type="component" value="Chromosome"/>
</dbReference>
<dbReference type="KEGG" id="paa:Paes_2120"/>
<feature type="domain" description="Pyrroline-5-carboxylate reductase dimerisation" evidence="9">
    <location>
        <begin position="160"/>
        <end position="264"/>
    </location>
</feature>
<feature type="binding site" evidence="6">
    <location>
        <begin position="68"/>
        <end position="71"/>
    </location>
    <ligand>
        <name>NADP(+)</name>
        <dbReference type="ChEBI" id="CHEBI:58349"/>
    </ligand>
</feature>
<feature type="domain" description="Pyrroline-5-carboxylate reductase catalytic N-terminal" evidence="8">
    <location>
        <begin position="6"/>
        <end position="97"/>
    </location>
</feature>
<dbReference type="RefSeq" id="WP_012506656.1">
    <property type="nucleotide sequence ID" value="NC_011059.1"/>
</dbReference>
<dbReference type="Gene3D" id="3.40.50.720">
    <property type="entry name" value="NAD(P)-binding Rossmann-like Domain"/>
    <property type="match status" value="1"/>
</dbReference>
<evidence type="ECO:0000256" key="3">
    <source>
        <dbReference type="ARBA" id="ARBA00023002"/>
    </source>
</evidence>
<evidence type="ECO:0000256" key="2">
    <source>
        <dbReference type="ARBA" id="ARBA00022857"/>
    </source>
</evidence>
<keyword evidence="4 7" id="KW-0641">Proline biosynthesis</keyword>
<dbReference type="Pfam" id="PF14748">
    <property type="entry name" value="P5CR_dimer"/>
    <property type="match status" value="1"/>
</dbReference>
<evidence type="ECO:0000256" key="6">
    <source>
        <dbReference type="PIRSR" id="PIRSR000193-1"/>
    </source>
</evidence>
<evidence type="ECO:0000256" key="4">
    <source>
        <dbReference type="HAMAP-Rule" id="MF_01925"/>
    </source>
</evidence>
<evidence type="ECO:0000256" key="1">
    <source>
        <dbReference type="ARBA" id="ARBA00005525"/>
    </source>
</evidence>
<comment type="pathway">
    <text evidence="4 7">Amino-acid biosynthesis; L-proline biosynthesis; L-proline from L-glutamate 5-semialdehyde: step 1/1.</text>
</comment>
<keyword evidence="4" id="KW-0963">Cytoplasm</keyword>
<dbReference type="AlphaFoldDB" id="B4S5S7"/>
<name>B4S5S7_PROA2</name>